<dbReference type="RefSeq" id="WP_089751082.1">
    <property type="nucleotide sequence ID" value="NZ_FOOG01000007.1"/>
</dbReference>
<dbReference type="EMBL" id="FOOG01000007">
    <property type="protein sequence ID" value="SFF72581.1"/>
    <property type="molecule type" value="Genomic_DNA"/>
</dbReference>
<dbReference type="InterPro" id="IPR036511">
    <property type="entry name" value="TGT-like_sf"/>
</dbReference>
<evidence type="ECO:0000313" key="1">
    <source>
        <dbReference type="EMBL" id="SFF72581.1"/>
    </source>
</evidence>
<dbReference type="GO" id="GO:0006400">
    <property type="term" value="P:tRNA modification"/>
    <property type="evidence" value="ECO:0007669"/>
    <property type="project" value="InterPro"/>
</dbReference>
<protein>
    <submittedName>
        <fullName evidence="1">Uncharacterized protein</fullName>
    </submittedName>
</protein>
<evidence type="ECO:0000313" key="2">
    <source>
        <dbReference type="Proteomes" id="UP000198897"/>
    </source>
</evidence>
<accession>A0A1I2L5Q0</accession>
<dbReference type="SUPFAM" id="SSF51713">
    <property type="entry name" value="tRNA-guanine transglycosylase"/>
    <property type="match status" value="1"/>
</dbReference>
<keyword evidence="2" id="KW-1185">Reference proteome</keyword>
<proteinExistence type="predicted"/>
<reference evidence="2" key="1">
    <citation type="submission" date="2016-10" db="EMBL/GenBank/DDBJ databases">
        <authorList>
            <person name="Varghese N."/>
            <person name="Submissions S."/>
        </authorList>
    </citation>
    <scope>NUCLEOTIDE SEQUENCE [LARGE SCALE GENOMIC DNA]</scope>
    <source>
        <strain evidence="2">FP5</strain>
    </source>
</reference>
<organism evidence="1 2">
    <name type="scientific">Halobacillus alkaliphilus</name>
    <dbReference type="NCBI Taxonomy" id="396056"/>
    <lineage>
        <taxon>Bacteria</taxon>
        <taxon>Bacillati</taxon>
        <taxon>Bacillota</taxon>
        <taxon>Bacilli</taxon>
        <taxon>Bacillales</taxon>
        <taxon>Bacillaceae</taxon>
        <taxon>Halobacillus</taxon>
    </lineage>
</organism>
<dbReference type="OrthoDB" id="8457080at2"/>
<sequence length="332" mass="38413">MHIKNICKKRKIKKTNMNSPLIVPSFSSKGFTDVSKIHTYVRDYITDACLVSAYDLYHDQDEQIPLADSDIYISDVLFIDSGGYERDQDTELSEIYNKEYKPKKWNEDLHLKVVNQLEELTKIVIVNYDSEIRKPTKDQMSQAENLFNKFPNFTSDFLYKPEMQEAEYIDANKLIYHLDDITSFSILGLTEKELGSSILKKCETIYSIRRALNAKEIDIPIHIFGCIDPANILAYFLCGADIFDGLSWLRFNFNESGDASYRNSHAIINGNWDLKMSAVRGKALGDNIKILINLSSQMNRFLNTYDWQMFDYPEKLMNEIKKLISTVGIDYS</sequence>
<gene>
    <name evidence="1" type="ORF">SAMN05216353_10712</name>
</gene>
<name>A0A1I2L5Q0_9BACI</name>
<dbReference type="Gene3D" id="3.20.20.105">
    <property type="entry name" value="Queuine tRNA-ribosyltransferase-like"/>
    <property type="match status" value="1"/>
</dbReference>
<dbReference type="Proteomes" id="UP000198897">
    <property type="component" value="Unassembled WGS sequence"/>
</dbReference>
<dbReference type="AlphaFoldDB" id="A0A1I2L5Q0"/>